<dbReference type="AlphaFoldDB" id="A0A326U2R7"/>
<accession>A0A326U2R7</accession>
<keyword evidence="2" id="KW-1185">Reference proteome</keyword>
<comment type="caution">
    <text evidence="1">The sequence shown here is derived from an EMBL/GenBank/DDBJ whole genome shotgun (WGS) entry which is preliminary data.</text>
</comment>
<gene>
    <name evidence="1" type="ORF">EI42_04002</name>
</gene>
<organism evidence="1 2">
    <name type="scientific">Thermosporothrix hazakensis</name>
    <dbReference type="NCBI Taxonomy" id="644383"/>
    <lineage>
        <taxon>Bacteria</taxon>
        <taxon>Bacillati</taxon>
        <taxon>Chloroflexota</taxon>
        <taxon>Ktedonobacteria</taxon>
        <taxon>Ktedonobacterales</taxon>
        <taxon>Thermosporotrichaceae</taxon>
        <taxon>Thermosporothrix</taxon>
    </lineage>
</organism>
<dbReference type="EMBL" id="QKUF01000016">
    <property type="protein sequence ID" value="PZW26043.1"/>
    <property type="molecule type" value="Genomic_DNA"/>
</dbReference>
<dbReference type="Proteomes" id="UP000248806">
    <property type="component" value="Unassembled WGS sequence"/>
</dbReference>
<feature type="non-terminal residue" evidence="1">
    <location>
        <position position="131"/>
    </location>
</feature>
<evidence type="ECO:0000313" key="2">
    <source>
        <dbReference type="Proteomes" id="UP000248806"/>
    </source>
</evidence>
<proteinExistence type="predicted"/>
<protein>
    <submittedName>
        <fullName evidence="1">Uncharacterized protein</fullName>
    </submittedName>
</protein>
<name>A0A326U2R7_THEHA</name>
<evidence type="ECO:0000313" key="1">
    <source>
        <dbReference type="EMBL" id="PZW26043.1"/>
    </source>
</evidence>
<sequence length="131" mass="15012">MGVGKMKQHEEDYTQFTACKDEVAAALNVLQQFLSYARSHPPKDEKGVNHVEAVRRLVERLKQGPAGPLYSQVVYHVQALNRAQREVDNGAWNPLLYQSAVNRVARHKEWLQSHGVPVYLDTTARCWCLWI</sequence>
<reference evidence="1 2" key="1">
    <citation type="submission" date="2018-06" db="EMBL/GenBank/DDBJ databases">
        <title>Genomic Encyclopedia of Archaeal and Bacterial Type Strains, Phase II (KMG-II): from individual species to whole genera.</title>
        <authorList>
            <person name="Goeker M."/>
        </authorList>
    </citation>
    <scope>NUCLEOTIDE SEQUENCE [LARGE SCALE GENOMIC DNA]</scope>
    <source>
        <strain evidence="1 2">ATCC BAA-1881</strain>
    </source>
</reference>